<dbReference type="PANTHER" id="PTHR15696:SF25">
    <property type="entry name" value="OS08G0305300 PROTEIN"/>
    <property type="match status" value="1"/>
</dbReference>
<reference evidence="4" key="1">
    <citation type="journal article" date="2017" name="Nature">
        <title>The genome of Chenopodium quinoa.</title>
        <authorList>
            <person name="Jarvis D.E."/>
            <person name="Ho Y.S."/>
            <person name="Lightfoot D.J."/>
            <person name="Schmoeckel S.M."/>
            <person name="Li B."/>
            <person name="Borm T.J.A."/>
            <person name="Ohyanagi H."/>
            <person name="Mineta K."/>
            <person name="Michell C.T."/>
            <person name="Saber N."/>
            <person name="Kharbatia N.M."/>
            <person name="Rupper R.R."/>
            <person name="Sharp A.R."/>
            <person name="Dally N."/>
            <person name="Boughton B.A."/>
            <person name="Woo Y.H."/>
            <person name="Gao G."/>
            <person name="Schijlen E.G.W.M."/>
            <person name="Guo X."/>
            <person name="Momin A.A."/>
            <person name="Negrao S."/>
            <person name="Al-Babili S."/>
            <person name="Gehring C."/>
            <person name="Roessner U."/>
            <person name="Jung C."/>
            <person name="Murphy K."/>
            <person name="Arold S.T."/>
            <person name="Gojobori T."/>
            <person name="van der Linden C.G."/>
            <person name="van Loo E.N."/>
            <person name="Jellen E.N."/>
            <person name="Maughan P.J."/>
            <person name="Tester M."/>
        </authorList>
    </citation>
    <scope>NUCLEOTIDE SEQUENCE [LARGE SCALE GENOMIC DNA]</scope>
    <source>
        <strain evidence="4">cv. PI 614886</strain>
    </source>
</reference>
<dbReference type="SUPFAM" id="SSF48452">
    <property type="entry name" value="TPR-like"/>
    <property type="match status" value="1"/>
</dbReference>
<dbReference type="Pfam" id="PF10373">
    <property type="entry name" value="EST1_DNA_bind"/>
    <property type="match status" value="1"/>
</dbReference>
<evidence type="ECO:0000313" key="5">
    <source>
        <dbReference type="Proteomes" id="UP000596660"/>
    </source>
</evidence>
<dbReference type="FunFam" id="1.25.40.10:FF:000225">
    <property type="entry name" value="Protein SMG7"/>
    <property type="match status" value="1"/>
</dbReference>
<dbReference type="InterPro" id="IPR045153">
    <property type="entry name" value="Est1/Ebs1-like"/>
</dbReference>
<dbReference type="GO" id="GO:0042162">
    <property type="term" value="F:telomeric DNA binding"/>
    <property type="evidence" value="ECO:0007669"/>
    <property type="project" value="TreeGrafter"/>
</dbReference>
<dbReference type="Gramene" id="AUR62006543-RA">
    <property type="protein sequence ID" value="AUR62006543-RA:cds"/>
    <property type="gene ID" value="AUR62006543"/>
</dbReference>
<dbReference type="AlphaFoldDB" id="A0A803L3V4"/>
<keyword evidence="5" id="KW-1185">Reference proteome</keyword>
<dbReference type="InterPro" id="IPR018834">
    <property type="entry name" value="DNA/RNA-bd_Est1-type"/>
</dbReference>
<dbReference type="OMA" id="VETCPRK"/>
<protein>
    <recommendedName>
        <fullName evidence="6">Protein SMG7</fullName>
    </recommendedName>
</protein>
<dbReference type="GO" id="GO:0070034">
    <property type="term" value="F:telomerase RNA binding"/>
    <property type="evidence" value="ECO:0007669"/>
    <property type="project" value="TreeGrafter"/>
</dbReference>
<evidence type="ECO:0008006" key="6">
    <source>
        <dbReference type="Google" id="ProtNLM"/>
    </source>
</evidence>
<dbReference type="GO" id="GO:0000184">
    <property type="term" value="P:nuclear-transcribed mRNA catabolic process, nonsense-mediated decay"/>
    <property type="evidence" value="ECO:0007669"/>
    <property type="project" value="TreeGrafter"/>
</dbReference>
<evidence type="ECO:0000259" key="3">
    <source>
        <dbReference type="Pfam" id="PF10374"/>
    </source>
</evidence>
<dbReference type="EnsemblPlants" id="AUR62006543-RA">
    <property type="protein sequence ID" value="AUR62006543-RA:cds"/>
    <property type="gene ID" value="AUR62006543"/>
</dbReference>
<dbReference type="InterPro" id="IPR019458">
    <property type="entry name" value="Est1-like_N"/>
</dbReference>
<dbReference type="InterPro" id="IPR011990">
    <property type="entry name" value="TPR-like_helical_dom_sf"/>
</dbReference>
<sequence length="966" mass="108136">MVVQMEKTPNSASKERALQLYNKNIELEKKRQKSLQAKIPSDPNAWYQIRENYEAIILEDHAFSEQHNIEFSLWQLHYKRIEEFRGHFSAAQASVRSSATNSGRAPQVQDRITKIRVQFKAFLSEATGFYHDLILKIRAKYGLPLGHFTEDSDSDTVMGTDTAKSSDVKKALVSCHRSLIYLGDLARYKGVYGEGESRVREFSAASSYYLQAASLWPSNGNPHHQLAILSTYSSDELVAVYRYFRSLAAEIPFPTAKDNLVIAFEKNRQNYNQLIETTKTNGDREVSVKEKYKEFCTQFVRLHGILFTRTSMETFAAVLSSVRGVFHELLSSGAEEELNFGKDGMENGLAILRLVAILIFTVYNVSKKNEGHSYAEILQHNLLCDNARNVTFELMSLIVERSVQLHDSSSSFLLPSILVFLEWLACYPEFAACTTNEKKPTAARSSFWKHCIALLNKLLSSRLVAADDDGDETCFTNMTRYDEGETESRLALSEDFELRGFLPILPAHSILDFSRKRLISVGGSSKEKRTRVKRIIAAGRALVSVAMVDHKSVSYDSKVKQFVIGVQLQVSDNSMPSSYMGLTESPSTEQVVTMSSVNSMTMKENIQQLGEGDDDDEEIVFKPALVEKQMDATGPTWIFNEELKQGRSTPPVSSVHYQQATSERIPPSGNVAAQIYPVRDMHDSRWLVEQQASLADGINRLKFMENGHVSNSELKGSLGILGAGSHLPPQPSASFMDTAIYSDYRRAPEVMHSSKMDYSAFPEVSTDNMSVKPPSFSSAAFKSQVGRPVRHLGPPPGFSPVPAKHVSMPMSGVPGSNGSLVVDDYSWLDGYHMPPSVSNIEPNHASNNVLHANSQFLTTMNSSNGNTGLPFPGMQAPAGQFQGGNPKNYPDYQPFRNLNHNHEQKLLEQQHVMTGNHQFTPQPEQYQGQSPWTGPEIEYDEYPVLHYFAKCTPQLCTVLTVFWCTR</sequence>
<feature type="domain" description="Telomerase activating protein Est1-like N-terminal" evidence="3">
    <location>
        <begin position="69"/>
        <end position="190"/>
    </location>
</feature>
<proteinExistence type="predicted"/>
<accession>A0A803L3V4</accession>
<name>A0A803L3V4_CHEQI</name>
<evidence type="ECO:0000256" key="1">
    <source>
        <dbReference type="ARBA" id="ARBA00022737"/>
    </source>
</evidence>
<evidence type="ECO:0000313" key="4">
    <source>
        <dbReference type="EnsemblPlants" id="AUR62006543-RA:cds"/>
    </source>
</evidence>
<dbReference type="Gene3D" id="1.25.40.10">
    <property type="entry name" value="Tetratricopeptide repeat domain"/>
    <property type="match status" value="1"/>
</dbReference>
<dbReference type="Pfam" id="PF10374">
    <property type="entry name" value="EST1"/>
    <property type="match status" value="1"/>
</dbReference>
<dbReference type="GO" id="GO:0005697">
    <property type="term" value="C:telomerase holoenzyme complex"/>
    <property type="evidence" value="ECO:0007669"/>
    <property type="project" value="TreeGrafter"/>
</dbReference>
<reference evidence="4" key="2">
    <citation type="submission" date="2021-03" db="UniProtKB">
        <authorList>
            <consortium name="EnsemblPlants"/>
        </authorList>
    </citation>
    <scope>IDENTIFICATION</scope>
</reference>
<dbReference type="PANTHER" id="PTHR15696">
    <property type="entry name" value="SMG-7 SUPPRESSOR WITH MORPHOLOGICAL EFFECT ON GENITALIA PROTEIN 7"/>
    <property type="match status" value="1"/>
</dbReference>
<feature type="domain" description="DNA/RNA-binding" evidence="2">
    <location>
        <begin position="205"/>
        <end position="507"/>
    </location>
</feature>
<dbReference type="Proteomes" id="UP000596660">
    <property type="component" value="Unplaced"/>
</dbReference>
<organism evidence="4 5">
    <name type="scientific">Chenopodium quinoa</name>
    <name type="common">Quinoa</name>
    <dbReference type="NCBI Taxonomy" id="63459"/>
    <lineage>
        <taxon>Eukaryota</taxon>
        <taxon>Viridiplantae</taxon>
        <taxon>Streptophyta</taxon>
        <taxon>Embryophyta</taxon>
        <taxon>Tracheophyta</taxon>
        <taxon>Spermatophyta</taxon>
        <taxon>Magnoliopsida</taxon>
        <taxon>eudicotyledons</taxon>
        <taxon>Gunneridae</taxon>
        <taxon>Pentapetalae</taxon>
        <taxon>Caryophyllales</taxon>
        <taxon>Chenopodiaceae</taxon>
        <taxon>Chenopodioideae</taxon>
        <taxon>Atripliceae</taxon>
        <taxon>Chenopodium</taxon>
    </lineage>
</organism>
<keyword evidence="1" id="KW-0677">Repeat</keyword>
<evidence type="ECO:0000259" key="2">
    <source>
        <dbReference type="Pfam" id="PF10373"/>
    </source>
</evidence>